<dbReference type="GO" id="GO:0039694">
    <property type="term" value="P:viral RNA genome replication"/>
    <property type="evidence" value="ECO:0007669"/>
    <property type="project" value="InterPro"/>
</dbReference>
<keyword evidence="2 8" id="KW-0696">RNA-directed RNA polymerase</keyword>
<dbReference type="GO" id="GO:0003968">
    <property type="term" value="F:RNA-directed RNA polymerase activity"/>
    <property type="evidence" value="ECO:0007669"/>
    <property type="project" value="UniProtKB-KW"/>
</dbReference>
<keyword evidence="5 8" id="KW-0547">Nucleotide-binding</keyword>
<dbReference type="InterPro" id="IPR001795">
    <property type="entry name" value="RNA-dir_pol_luteovirus"/>
</dbReference>
<evidence type="ECO:0000256" key="5">
    <source>
        <dbReference type="ARBA" id="ARBA00022741"/>
    </source>
</evidence>
<evidence type="ECO:0000256" key="4">
    <source>
        <dbReference type="ARBA" id="ARBA00022695"/>
    </source>
</evidence>
<evidence type="ECO:0000259" key="9">
    <source>
        <dbReference type="PROSITE" id="PS50507"/>
    </source>
</evidence>
<name>A0A5Q0TVX2_9VIRU</name>
<evidence type="ECO:0000313" key="10">
    <source>
        <dbReference type="EMBL" id="QGA70771.1"/>
    </source>
</evidence>
<gene>
    <name evidence="10" type="primary">RdRp</name>
</gene>
<protein>
    <recommendedName>
        <fullName evidence="8">RNA-directed RNA polymerase</fullName>
        <ecNumber evidence="8">2.7.7.48</ecNumber>
    </recommendedName>
</protein>
<comment type="similarity">
    <text evidence="1">Belongs to the totiviridae RNA-directed RNA polymerase family.</text>
</comment>
<keyword evidence="4 8" id="KW-0548">Nucleotidyltransferase</keyword>
<evidence type="ECO:0000256" key="7">
    <source>
        <dbReference type="ARBA" id="ARBA00048744"/>
    </source>
</evidence>
<proteinExistence type="inferred from homology"/>
<dbReference type="GO" id="GO:0000166">
    <property type="term" value="F:nucleotide binding"/>
    <property type="evidence" value="ECO:0007669"/>
    <property type="project" value="UniProtKB-KW"/>
</dbReference>
<organism evidence="10">
    <name type="scientific">Trichoderma koningiopsis totivirus 1</name>
    <dbReference type="NCBI Taxonomy" id="2584813"/>
    <lineage>
        <taxon>Viruses</taxon>
        <taxon>Riboviria</taxon>
        <taxon>Orthornavirae</taxon>
        <taxon>Duplornaviricota</taxon>
        <taxon>Chrymotiviricetes</taxon>
        <taxon>Ghabrivirales</taxon>
        <taxon>Alphatotivirineae</taxon>
        <taxon>Orthototiviridae</taxon>
        <taxon>Totivirus</taxon>
        <taxon>Totivirus nijyushi</taxon>
    </lineage>
</organism>
<evidence type="ECO:0000256" key="2">
    <source>
        <dbReference type="ARBA" id="ARBA00022484"/>
    </source>
</evidence>
<evidence type="ECO:0000256" key="3">
    <source>
        <dbReference type="ARBA" id="ARBA00022679"/>
    </source>
</evidence>
<dbReference type="GO" id="GO:0003723">
    <property type="term" value="F:RNA binding"/>
    <property type="evidence" value="ECO:0007669"/>
    <property type="project" value="InterPro"/>
</dbReference>
<dbReference type="PROSITE" id="PS50507">
    <property type="entry name" value="RDRP_SSRNA_POS"/>
    <property type="match status" value="1"/>
</dbReference>
<dbReference type="InterPro" id="IPR007094">
    <property type="entry name" value="RNA-dir_pol_PSvirus"/>
</dbReference>
<evidence type="ECO:0000256" key="1">
    <source>
        <dbReference type="ARBA" id="ARBA00010455"/>
    </source>
</evidence>
<evidence type="ECO:0000256" key="8">
    <source>
        <dbReference type="RuleBase" id="RU364050"/>
    </source>
</evidence>
<dbReference type="EC" id="2.7.7.48" evidence="8"/>
<dbReference type="SUPFAM" id="SSF56672">
    <property type="entry name" value="DNA/RNA polymerases"/>
    <property type="match status" value="1"/>
</dbReference>
<sequence length="747" mass="85114">MDITYDYYGSCVSAKVLTTSNKAFIYFKVDQTLYPRTKQISAVLSRHFLGTFEGYYNDWLSLDNVFVGLEEARPVYNWSEKDLEELPKAKISGSHHIHYTAKEVWDVLDDAQKTRARQAFRLPPEVTTTMMAGTMLWLASLNDALYARIIETALLDQPTMVAFAKFAKIISVRAKSYQNIVADDLRMVFEIDVLVNRDVGEVDWEGEKNNRTKPNLAMINPKRVYDLAVAMMSRPDATKERPRKFDWEKFWNARWQWSAAGSVHSQYPEDTEKLPKERELKNKFIALSLLPKLPFSYFNHRQPSIEAWSSVKYEWGKMRAIYGTDLTSYVMAHFAFYNIEDTLPNEFPVGTKARPSYVRSKVGAVLKDSLALCIDFEDFNSQHSYPAMKAVLQAYLDVNSKHLSPEQMEAVAWTMQSIERTHVHDNMGTGTSYNATGTLMSGWRLTTYVNSVLNYIYSQLLLENGTSMVNSVHNGDDVLMGVKNFDVTRRAVYNADKYNIRLQRTKCAFGGIAEFLRVDRVRGDYGQYLTRNIATLMHSRIESKVALCVTDVVEANDERLREFIQRGGSPELAAKLKFTYLSRTSEIFRTDLHDCYKVSQIHRVMGGTSDSPDALLSHRIEKEKGQSNHTLPEKLPGVADYAMQLKETLELEVPIEKISERVYSATLNAVQLVRTAIKVVPTEDKQKAVVYRALYKAHDDVSQMPTFGKALLTGFVFDVLASTPKLKTLTNILSSSKDPMAFLKVIT</sequence>
<dbReference type="GO" id="GO:0006351">
    <property type="term" value="P:DNA-templated transcription"/>
    <property type="evidence" value="ECO:0007669"/>
    <property type="project" value="InterPro"/>
</dbReference>
<keyword evidence="3 8" id="KW-0808">Transferase</keyword>
<feature type="domain" description="RdRp catalytic" evidence="9">
    <location>
        <begin position="369"/>
        <end position="490"/>
    </location>
</feature>
<dbReference type="EMBL" id="MK993478">
    <property type="protein sequence ID" value="QGA70771.1"/>
    <property type="molecule type" value="Genomic_RNA"/>
</dbReference>
<evidence type="ECO:0000256" key="6">
    <source>
        <dbReference type="ARBA" id="ARBA00022953"/>
    </source>
</evidence>
<dbReference type="Pfam" id="PF02123">
    <property type="entry name" value="RdRP_4"/>
    <property type="match status" value="1"/>
</dbReference>
<dbReference type="InterPro" id="IPR043502">
    <property type="entry name" value="DNA/RNA_pol_sf"/>
</dbReference>
<reference evidence="10" key="1">
    <citation type="journal article" date="2019" name="Front. Microbiol.">
        <title>A Novel Totivirus Naturally Occurring in Two Different Fungal Genera.</title>
        <authorList>
            <person name="Khalifa M.E."/>
            <person name="MacDiarmid R.M."/>
        </authorList>
    </citation>
    <scope>NUCLEOTIDE SEQUENCE</scope>
    <source>
        <strain evidence="10">Mg10</strain>
    </source>
</reference>
<keyword evidence="6 8" id="KW-0693">Viral RNA replication</keyword>
<comment type="catalytic activity">
    <reaction evidence="7 8">
        <text>RNA(n) + a ribonucleoside 5'-triphosphate = RNA(n+1) + diphosphate</text>
        <dbReference type="Rhea" id="RHEA:21248"/>
        <dbReference type="Rhea" id="RHEA-COMP:14527"/>
        <dbReference type="Rhea" id="RHEA-COMP:17342"/>
        <dbReference type="ChEBI" id="CHEBI:33019"/>
        <dbReference type="ChEBI" id="CHEBI:61557"/>
        <dbReference type="ChEBI" id="CHEBI:140395"/>
        <dbReference type="EC" id="2.7.7.48"/>
    </reaction>
</comment>
<accession>A0A5Q0TVX2</accession>